<evidence type="ECO:0000256" key="1">
    <source>
        <dbReference type="SAM" id="Phobius"/>
    </source>
</evidence>
<keyword evidence="1" id="KW-0472">Membrane</keyword>
<dbReference type="Gene3D" id="3.30.310.160">
    <property type="entry name" value="YycH protein, domain 2"/>
    <property type="match status" value="1"/>
</dbReference>
<protein>
    <submittedName>
        <fullName evidence="3">YycH family regulatory protein</fullName>
    </submittedName>
</protein>
<dbReference type="RefSeq" id="WP_382352750.1">
    <property type="nucleotide sequence ID" value="NZ_JBHSMC010000016.1"/>
</dbReference>
<feature type="domain" description="Regulatory protein YycH" evidence="2">
    <location>
        <begin position="4"/>
        <end position="428"/>
    </location>
</feature>
<sequence>MKFETIKSILLVVLVTISIFLTWSMWKYKPDLDVSDKPQTHQMQIAESREPAELIMPIRLLYHIDGEHYGSVKAYDIKNLIGQISRWNLFRIEGPRILSNEEIATLSQSNNRIEIMYPDLVPFDIYKSIINIQSDDVPRASFNRIVINLDYKGQDAAAIYFISTIDGRVFESNIDPERITQLIQYTRDNKKEFDQYEAVELADGRIRFLLSEEKELKRYKYYTNNIDVSKFQEVLFSDPDKVRRDFVKNGEKFTDDSSFMNVDYMSNMISYVYPGNELKTEDILRNNDILKKSIDYINEHKGWTDNYRYFNIGEYDQRVSFQLFMDDYPVFNDKGMTQFRLSWGAEGIFKYNRPYFSFDIDLPGELLIKLPSGTTVLDYLMTDPDFKPELMQDLMIGYRLGKDPNNAQVYTLEPSWYYLYAGSWLRVDPIDIRGKFNGLE</sequence>
<gene>
    <name evidence="3" type="ORF">ACFPM4_13560</name>
</gene>
<name>A0ABW0LKG2_9BACI</name>
<proteinExistence type="predicted"/>
<keyword evidence="4" id="KW-1185">Reference proteome</keyword>
<keyword evidence="1" id="KW-0812">Transmembrane</keyword>
<dbReference type="InterPro" id="IPR042274">
    <property type="entry name" value="YycH/YycI_2"/>
</dbReference>
<dbReference type="InterPro" id="IPR009996">
    <property type="entry name" value="YycH"/>
</dbReference>
<organism evidence="3 4">
    <name type="scientific">Lederbergia graminis</name>
    <dbReference type="NCBI Taxonomy" id="735518"/>
    <lineage>
        <taxon>Bacteria</taxon>
        <taxon>Bacillati</taxon>
        <taxon>Bacillota</taxon>
        <taxon>Bacilli</taxon>
        <taxon>Bacillales</taxon>
        <taxon>Bacillaceae</taxon>
        <taxon>Lederbergia</taxon>
    </lineage>
</organism>
<reference evidence="4" key="1">
    <citation type="journal article" date="2019" name="Int. J. Syst. Evol. Microbiol.">
        <title>The Global Catalogue of Microorganisms (GCM) 10K type strain sequencing project: providing services to taxonomists for standard genome sequencing and annotation.</title>
        <authorList>
            <consortium name="The Broad Institute Genomics Platform"/>
            <consortium name="The Broad Institute Genome Sequencing Center for Infectious Disease"/>
            <person name="Wu L."/>
            <person name="Ma J."/>
        </authorList>
    </citation>
    <scope>NUCLEOTIDE SEQUENCE [LARGE SCALE GENOMIC DNA]</scope>
    <source>
        <strain evidence="4">CGMCC 1.12237</strain>
    </source>
</reference>
<dbReference type="EMBL" id="JBHSMC010000016">
    <property type="protein sequence ID" value="MFC5465775.1"/>
    <property type="molecule type" value="Genomic_DNA"/>
</dbReference>
<dbReference type="CDD" id="cd15787">
    <property type="entry name" value="YycH_N"/>
    <property type="match status" value="1"/>
</dbReference>
<evidence type="ECO:0000313" key="4">
    <source>
        <dbReference type="Proteomes" id="UP001596147"/>
    </source>
</evidence>
<accession>A0ABW0LKG2</accession>
<comment type="caution">
    <text evidence="3">The sequence shown here is derived from an EMBL/GenBank/DDBJ whole genome shotgun (WGS) entry which is preliminary data.</text>
</comment>
<dbReference type="Proteomes" id="UP001596147">
    <property type="component" value="Unassembled WGS sequence"/>
</dbReference>
<evidence type="ECO:0000313" key="3">
    <source>
        <dbReference type="EMBL" id="MFC5465775.1"/>
    </source>
</evidence>
<feature type="transmembrane region" description="Helical" evidence="1">
    <location>
        <begin position="9"/>
        <end position="26"/>
    </location>
</feature>
<evidence type="ECO:0000259" key="2">
    <source>
        <dbReference type="Pfam" id="PF07435"/>
    </source>
</evidence>
<dbReference type="Pfam" id="PF07435">
    <property type="entry name" value="YycH"/>
    <property type="match status" value="1"/>
</dbReference>
<dbReference type="Gene3D" id="3.10.450.310">
    <property type="match status" value="1"/>
</dbReference>
<keyword evidence="1" id="KW-1133">Transmembrane helix</keyword>